<protein>
    <submittedName>
        <fullName evidence="1">DUF5063 domain-containing protein</fullName>
    </submittedName>
</protein>
<dbReference type="RefSeq" id="WP_345713168.1">
    <property type="nucleotide sequence ID" value="NZ_BAABIL010000446.1"/>
</dbReference>
<keyword evidence="2" id="KW-1185">Reference proteome</keyword>
<accession>A0ABP9I4U0</accession>
<dbReference type="InterPro" id="IPR032025">
    <property type="entry name" value="DUF5063"/>
</dbReference>
<gene>
    <name evidence="1" type="ORF">GCM10023225_27150</name>
</gene>
<reference evidence="2" key="1">
    <citation type="journal article" date="2019" name="Int. J. Syst. Evol. Microbiol.">
        <title>The Global Catalogue of Microorganisms (GCM) 10K type strain sequencing project: providing services to taxonomists for standard genome sequencing and annotation.</title>
        <authorList>
            <consortium name="The Broad Institute Genomics Platform"/>
            <consortium name="The Broad Institute Genome Sequencing Center for Infectious Disease"/>
            <person name="Wu L."/>
            <person name="Ma J."/>
        </authorList>
    </citation>
    <scope>NUCLEOTIDE SEQUENCE [LARGE SCALE GENOMIC DNA]</scope>
    <source>
        <strain evidence="2">JCM 18126</strain>
    </source>
</reference>
<evidence type="ECO:0000313" key="1">
    <source>
        <dbReference type="EMBL" id="GAA4987812.1"/>
    </source>
</evidence>
<dbReference type="Pfam" id="PF16702">
    <property type="entry name" value="DUF5063"/>
    <property type="match status" value="1"/>
</dbReference>
<dbReference type="EMBL" id="BAABIL010000446">
    <property type="protein sequence ID" value="GAA4987812.1"/>
    <property type="molecule type" value="Genomic_DNA"/>
</dbReference>
<comment type="caution">
    <text evidence="1">The sequence shown here is derived from an EMBL/GenBank/DDBJ whole genome shotgun (WGS) entry which is preliminary data.</text>
</comment>
<evidence type="ECO:0000313" key="2">
    <source>
        <dbReference type="Proteomes" id="UP001501195"/>
    </source>
</evidence>
<organism evidence="1 2">
    <name type="scientific">Kineococcus glutinatus</name>
    <dbReference type="NCBI Taxonomy" id="1070872"/>
    <lineage>
        <taxon>Bacteria</taxon>
        <taxon>Bacillati</taxon>
        <taxon>Actinomycetota</taxon>
        <taxon>Actinomycetes</taxon>
        <taxon>Kineosporiales</taxon>
        <taxon>Kineosporiaceae</taxon>
        <taxon>Kineococcus</taxon>
    </lineage>
</organism>
<proteinExistence type="predicted"/>
<sequence length="190" mass="20263">MPEQDLDLELLAVAGTTALEAQAYLDAVTEVATGRMNDTAISVLLLAVSQVLLAGARLGAMGDVVLVERFEPDAGPDPDVDPVRAGLANVLHGIDEFADVADPLTDARLVPGTLSDDLASVAADLVHGLRHHEAGRVEEALWWWQFSYLSSWGPRATATLRTLQSLLGHLRLDVDPEVVAGAEFDALHAR</sequence>
<name>A0ABP9I4U0_9ACTN</name>
<dbReference type="InterPro" id="IPR038312">
    <property type="entry name" value="DUF5063_sf"/>
</dbReference>
<dbReference type="Gene3D" id="1.20.120.1550">
    <property type="entry name" value="Protein of unknown function DUF5063"/>
    <property type="match status" value="1"/>
</dbReference>
<dbReference type="Proteomes" id="UP001501195">
    <property type="component" value="Unassembled WGS sequence"/>
</dbReference>